<name>X1G9P0_9ZZZZ</name>
<feature type="transmembrane region" description="Helical" evidence="5">
    <location>
        <begin position="149"/>
        <end position="169"/>
    </location>
</feature>
<keyword evidence="4 5" id="KW-0472">Membrane</keyword>
<comment type="caution">
    <text evidence="7">The sequence shown here is derived from an EMBL/GenBank/DDBJ whole genome shotgun (WGS) entry which is preliminary data.</text>
</comment>
<feature type="transmembrane region" description="Helical" evidence="5">
    <location>
        <begin position="88"/>
        <end position="113"/>
    </location>
</feature>
<evidence type="ECO:0000256" key="3">
    <source>
        <dbReference type="ARBA" id="ARBA00022989"/>
    </source>
</evidence>
<feature type="domain" description="ABC-2 type transporter transmembrane" evidence="6">
    <location>
        <begin position="50"/>
        <end position="221"/>
    </location>
</feature>
<dbReference type="InterPro" id="IPR051784">
    <property type="entry name" value="Nod_factor_ABC_transporter"/>
</dbReference>
<dbReference type="EMBL" id="BARU01000271">
    <property type="protein sequence ID" value="GAH29753.1"/>
    <property type="molecule type" value="Genomic_DNA"/>
</dbReference>
<feature type="transmembrane region" description="Helical" evidence="5">
    <location>
        <begin position="119"/>
        <end position="142"/>
    </location>
</feature>
<evidence type="ECO:0000256" key="4">
    <source>
        <dbReference type="ARBA" id="ARBA00023136"/>
    </source>
</evidence>
<feature type="transmembrane region" description="Helical" evidence="5">
    <location>
        <begin position="48"/>
        <end position="67"/>
    </location>
</feature>
<evidence type="ECO:0000256" key="5">
    <source>
        <dbReference type="SAM" id="Phobius"/>
    </source>
</evidence>
<dbReference type="PANTHER" id="PTHR43229:SF3">
    <property type="entry name" value="ABC-TYPE MULTIDRUG TRANSPORT SYSTEM, PERMEASE COMPONENT"/>
    <property type="match status" value="1"/>
</dbReference>
<dbReference type="Pfam" id="PF12698">
    <property type="entry name" value="ABC2_membrane_3"/>
    <property type="match status" value="1"/>
</dbReference>
<gene>
    <name evidence="7" type="ORF">S03H2_01022</name>
</gene>
<proteinExistence type="predicted"/>
<dbReference type="GO" id="GO:0140359">
    <property type="term" value="F:ABC-type transporter activity"/>
    <property type="evidence" value="ECO:0007669"/>
    <property type="project" value="InterPro"/>
</dbReference>
<evidence type="ECO:0000313" key="7">
    <source>
        <dbReference type="EMBL" id="GAH29753.1"/>
    </source>
</evidence>
<dbReference type="PANTHER" id="PTHR43229">
    <property type="entry name" value="NODULATION PROTEIN J"/>
    <property type="match status" value="1"/>
</dbReference>
<evidence type="ECO:0000256" key="2">
    <source>
        <dbReference type="ARBA" id="ARBA00022692"/>
    </source>
</evidence>
<feature type="non-terminal residue" evidence="7">
    <location>
        <position position="1"/>
    </location>
</feature>
<keyword evidence="3 5" id="KW-1133">Transmembrane helix</keyword>
<dbReference type="InterPro" id="IPR013525">
    <property type="entry name" value="ABC2_TM"/>
</dbReference>
<dbReference type="AlphaFoldDB" id="X1G9P0"/>
<sequence>EIKAAVEVLIKELAYQQTGQVLTIEITEEILGTDMAGMQVPPRDRMRPLFAVLLIMTETFGMANLISEEVERRTINALLVTPVSVKDLFFAKGITGVSLAFVQAVLFMTIIGGVSRQPLIILTALLLGAVLVTGASFIIAALSKGFMSVLAWGMVVLIILFIPAFGIMFPGAVTGWVKAIPSYYLVDTVHRASNFGAGWGDVWYNLVVLLGADLALAWIGIMALRRRFR</sequence>
<reference evidence="7" key="1">
    <citation type="journal article" date="2014" name="Front. Microbiol.">
        <title>High frequency of phylogenetically diverse reductive dehalogenase-homologous genes in deep subseafloor sedimentary metagenomes.</title>
        <authorList>
            <person name="Kawai M."/>
            <person name="Futagami T."/>
            <person name="Toyoda A."/>
            <person name="Takaki Y."/>
            <person name="Nishi S."/>
            <person name="Hori S."/>
            <person name="Arai W."/>
            <person name="Tsubouchi T."/>
            <person name="Morono Y."/>
            <person name="Uchiyama I."/>
            <person name="Ito T."/>
            <person name="Fujiyama A."/>
            <person name="Inagaki F."/>
            <person name="Takami H."/>
        </authorList>
    </citation>
    <scope>NUCLEOTIDE SEQUENCE</scope>
    <source>
        <strain evidence="7">Expedition CK06-06</strain>
    </source>
</reference>
<protein>
    <recommendedName>
        <fullName evidence="6">ABC-2 type transporter transmembrane domain-containing protein</fullName>
    </recommendedName>
</protein>
<evidence type="ECO:0000256" key="1">
    <source>
        <dbReference type="ARBA" id="ARBA00004141"/>
    </source>
</evidence>
<dbReference type="GO" id="GO:0016020">
    <property type="term" value="C:membrane"/>
    <property type="evidence" value="ECO:0007669"/>
    <property type="project" value="UniProtKB-SubCell"/>
</dbReference>
<keyword evidence="2 5" id="KW-0812">Transmembrane</keyword>
<evidence type="ECO:0000259" key="6">
    <source>
        <dbReference type="Pfam" id="PF12698"/>
    </source>
</evidence>
<organism evidence="7">
    <name type="scientific">marine sediment metagenome</name>
    <dbReference type="NCBI Taxonomy" id="412755"/>
    <lineage>
        <taxon>unclassified sequences</taxon>
        <taxon>metagenomes</taxon>
        <taxon>ecological metagenomes</taxon>
    </lineage>
</organism>
<accession>X1G9P0</accession>
<comment type="subcellular location">
    <subcellularLocation>
        <location evidence="1">Membrane</location>
        <topology evidence="1">Multi-pass membrane protein</topology>
    </subcellularLocation>
</comment>
<feature type="transmembrane region" description="Helical" evidence="5">
    <location>
        <begin position="202"/>
        <end position="224"/>
    </location>
</feature>